<evidence type="ECO:0000313" key="3">
    <source>
        <dbReference type="EMBL" id="WFD48013.1"/>
    </source>
</evidence>
<dbReference type="Proteomes" id="UP000818624">
    <property type="component" value="Chromosome 2"/>
</dbReference>
<gene>
    <name evidence="3" type="ORF">GLX27_002678</name>
</gene>
<dbReference type="Pfam" id="PF20639">
    <property type="entry name" value="Rrn6_K-rich"/>
    <property type="match status" value="1"/>
</dbReference>
<proteinExistence type="predicted"/>
<dbReference type="EMBL" id="CP046235">
    <property type="protein sequence ID" value="WFD48013.1"/>
    <property type="molecule type" value="Genomic_DNA"/>
</dbReference>
<sequence length="253" mass="27579">MHTDQTLCAHKADPAQLARLLHQAQDGHAHNQLAVGLPWLGAVPTDAASLWPWLADQLSDTDAPVVRNAASQMALDVLLASYCYPGSDPVPAEAHNTNWRWDRRGTPVCPPAPELSLIPKNVAHTSPLSDTARLLLSEWPDGEDAAAFTYHNPYRGLDFGRVEDEVPPSASQPVRPTVVAAQKPRVVSRRPRLGAERASSPITMRFSQEAPAPSSSQDAEEPPRIPQTQIEPGRFGQRAAPKPPKRKKRMGGF</sequence>
<evidence type="ECO:0000256" key="1">
    <source>
        <dbReference type="SAM" id="MobiDB-lite"/>
    </source>
</evidence>
<keyword evidence="4" id="KW-1185">Reference proteome</keyword>
<evidence type="ECO:0000313" key="4">
    <source>
        <dbReference type="Proteomes" id="UP000818624"/>
    </source>
</evidence>
<reference evidence="3 4" key="1">
    <citation type="journal article" date="2020" name="Elife">
        <title>Loss of centromere function drives karyotype evolution in closely related Malassezia species.</title>
        <authorList>
            <person name="Sankaranarayanan S.R."/>
            <person name="Ianiri G."/>
            <person name="Coelho M.A."/>
            <person name="Reza M.H."/>
            <person name="Thimmappa B.C."/>
            <person name="Ganguly P."/>
            <person name="Vadnala R.N."/>
            <person name="Sun S."/>
            <person name="Siddharthan R."/>
            <person name="Tellgren-Roth C."/>
            <person name="Dawson T.L."/>
            <person name="Heitman J."/>
            <person name="Sanyal K."/>
        </authorList>
    </citation>
    <scope>NUCLEOTIDE SEQUENCE [LARGE SCALE GENOMIC DNA]</scope>
    <source>
        <strain evidence="3">CBS14141</strain>
    </source>
</reference>
<organism evidence="3 4">
    <name type="scientific">Malassezia furfur</name>
    <name type="common">Pityriasis versicolor infection agent</name>
    <name type="synonym">Pityrosporum furfur</name>
    <dbReference type="NCBI Taxonomy" id="55194"/>
    <lineage>
        <taxon>Eukaryota</taxon>
        <taxon>Fungi</taxon>
        <taxon>Dikarya</taxon>
        <taxon>Basidiomycota</taxon>
        <taxon>Ustilaginomycotina</taxon>
        <taxon>Malasseziomycetes</taxon>
        <taxon>Malasseziales</taxon>
        <taxon>Malasseziaceae</taxon>
        <taxon>Malassezia</taxon>
    </lineage>
</organism>
<name>A0ABY8ER94_MALFU</name>
<feature type="region of interest" description="Disordered" evidence="1">
    <location>
        <begin position="162"/>
        <end position="253"/>
    </location>
</feature>
<feature type="domain" description="RRN6 K-rich C-terminal" evidence="2">
    <location>
        <begin position="189"/>
        <end position="253"/>
    </location>
</feature>
<protein>
    <recommendedName>
        <fullName evidence="2">RRN6 K-rich C-terminal domain-containing protein</fullName>
    </recommendedName>
</protein>
<dbReference type="InterPro" id="IPR048536">
    <property type="entry name" value="Rrn6_K-rich"/>
</dbReference>
<feature type="compositionally biased region" description="Basic residues" evidence="1">
    <location>
        <begin position="243"/>
        <end position="253"/>
    </location>
</feature>
<evidence type="ECO:0000259" key="2">
    <source>
        <dbReference type="Pfam" id="PF20639"/>
    </source>
</evidence>
<accession>A0ABY8ER94</accession>